<dbReference type="EMBL" id="NRSZ01000848">
    <property type="protein sequence ID" value="PNY24763.1"/>
    <property type="molecule type" value="Genomic_DNA"/>
</dbReference>
<dbReference type="STRING" id="45235.A0A2K3QB92"/>
<accession>A0A2K3QB92</accession>
<evidence type="ECO:0000313" key="1">
    <source>
        <dbReference type="EMBL" id="PNY24763.1"/>
    </source>
</evidence>
<protein>
    <submittedName>
        <fullName evidence="1">DNA damage-binding protein cmr1</fullName>
    </submittedName>
</protein>
<keyword evidence="2" id="KW-1185">Reference proteome</keyword>
<reference evidence="1 2" key="1">
    <citation type="submission" date="2017-08" db="EMBL/GenBank/DDBJ databases">
        <title>Harnessing the power of phylogenomics to disentangle the directionality and signatures of interkingdom host jumping in the parasitic fungal genus Tolypocladium.</title>
        <authorList>
            <person name="Quandt C.A."/>
            <person name="Patterson W."/>
            <person name="Spatafora J.W."/>
        </authorList>
    </citation>
    <scope>NUCLEOTIDE SEQUENCE [LARGE SCALE GENOMIC DNA]</scope>
    <source>
        <strain evidence="1 2">CBS 113982</strain>
    </source>
</reference>
<organism evidence="1 2">
    <name type="scientific">Tolypocladium capitatum</name>
    <dbReference type="NCBI Taxonomy" id="45235"/>
    <lineage>
        <taxon>Eukaryota</taxon>
        <taxon>Fungi</taxon>
        <taxon>Dikarya</taxon>
        <taxon>Ascomycota</taxon>
        <taxon>Pezizomycotina</taxon>
        <taxon>Sordariomycetes</taxon>
        <taxon>Hypocreomycetidae</taxon>
        <taxon>Hypocreales</taxon>
        <taxon>Ophiocordycipitaceae</taxon>
        <taxon>Tolypocladium</taxon>
    </lineage>
</organism>
<dbReference type="Proteomes" id="UP000236621">
    <property type="component" value="Unassembled WGS sequence"/>
</dbReference>
<proteinExistence type="predicted"/>
<name>A0A2K3QB92_9HYPO</name>
<gene>
    <name evidence="1" type="ORF">TCAP_05297</name>
</gene>
<comment type="caution">
    <text evidence="1">The sequence shown here is derived from an EMBL/GenBank/DDBJ whole genome shotgun (WGS) entry which is preliminary data.</text>
</comment>
<dbReference type="InterPro" id="IPR015943">
    <property type="entry name" value="WD40/YVTN_repeat-like_dom_sf"/>
</dbReference>
<evidence type="ECO:0000313" key="2">
    <source>
        <dbReference type="Proteomes" id="UP000236621"/>
    </source>
</evidence>
<dbReference type="InterPro" id="IPR036322">
    <property type="entry name" value="WD40_repeat_dom_sf"/>
</dbReference>
<dbReference type="Gene3D" id="2.130.10.10">
    <property type="entry name" value="YVTN repeat-like/Quinoprotein amine dehydrogenase"/>
    <property type="match status" value="1"/>
</dbReference>
<dbReference type="AlphaFoldDB" id="A0A2K3QB92"/>
<sequence>MGAFSLHSVHPHLITTAAAVDRTMKFGYMQHPALLGEHESRLSVWHASWSAGGHVATTSYDDTIKIYNFSDASTWKTGHDIGPKAMEPAHRVNHNNQ</sequence>
<dbReference type="OrthoDB" id="9890280at2759"/>
<dbReference type="SUPFAM" id="SSF50978">
    <property type="entry name" value="WD40 repeat-like"/>
    <property type="match status" value="1"/>
</dbReference>